<evidence type="ECO:0000313" key="4">
    <source>
        <dbReference type="Proteomes" id="UP000006263"/>
    </source>
</evidence>
<dbReference type="Proteomes" id="UP000006263">
    <property type="component" value="Unassembled WGS sequence"/>
</dbReference>
<dbReference type="InterPro" id="IPR003593">
    <property type="entry name" value="AAA+_ATPase"/>
</dbReference>
<dbReference type="EMBL" id="BAEP01000054">
    <property type="protein sequence ID" value="GAC25093.1"/>
    <property type="molecule type" value="Genomic_DNA"/>
</dbReference>
<accession>K6Z7X7</accession>
<dbReference type="InterPro" id="IPR049945">
    <property type="entry name" value="AAA_22"/>
</dbReference>
<dbReference type="PANTHER" id="PTHR35894:SF1">
    <property type="entry name" value="PHOSPHORIBULOKINASE _ URIDINE KINASE FAMILY"/>
    <property type="match status" value="1"/>
</dbReference>
<dbReference type="InterPro" id="IPR052026">
    <property type="entry name" value="ExeA_AAA_ATPase_DNA-bind"/>
</dbReference>
<dbReference type="GO" id="GO:0016887">
    <property type="term" value="F:ATP hydrolysis activity"/>
    <property type="evidence" value="ECO:0007669"/>
    <property type="project" value="InterPro"/>
</dbReference>
<dbReference type="eggNOG" id="COG3267">
    <property type="taxonomic scope" value="Bacteria"/>
</dbReference>
<feature type="domain" description="AAA+ ATPase" evidence="2">
    <location>
        <begin position="65"/>
        <end position="219"/>
    </location>
</feature>
<dbReference type="InterPro" id="IPR027417">
    <property type="entry name" value="P-loop_NTPase"/>
</dbReference>
<dbReference type="PANTHER" id="PTHR35894">
    <property type="entry name" value="GENERAL SECRETION PATHWAY PROTEIN A-RELATED"/>
    <property type="match status" value="1"/>
</dbReference>
<organism evidence="3 4">
    <name type="scientific">Paraglaciecola mesophila KMM 241</name>
    <dbReference type="NCBI Taxonomy" id="1128912"/>
    <lineage>
        <taxon>Bacteria</taxon>
        <taxon>Pseudomonadati</taxon>
        <taxon>Pseudomonadota</taxon>
        <taxon>Gammaproteobacteria</taxon>
        <taxon>Alteromonadales</taxon>
        <taxon>Alteromonadaceae</taxon>
        <taxon>Paraglaciecola</taxon>
    </lineage>
</organism>
<proteinExistence type="predicted"/>
<dbReference type="SUPFAM" id="SSF52540">
    <property type="entry name" value="P-loop containing nucleoside triphosphate hydrolases"/>
    <property type="match status" value="1"/>
</dbReference>
<dbReference type="SMART" id="SM00382">
    <property type="entry name" value="AAA"/>
    <property type="match status" value="1"/>
</dbReference>
<protein>
    <submittedName>
        <fullName evidence="3">General secretion pathway protein A</fullName>
    </submittedName>
</protein>
<dbReference type="AlphaFoldDB" id="K6Z7X7"/>
<comment type="caution">
    <text evidence="3">The sequence shown here is derived from an EMBL/GenBank/DDBJ whole genome shotgun (WGS) entry which is preliminary data.</text>
</comment>
<dbReference type="Gene3D" id="3.40.50.300">
    <property type="entry name" value="P-loop containing nucleotide triphosphate hydrolases"/>
    <property type="match status" value="1"/>
</dbReference>
<reference evidence="3 4" key="1">
    <citation type="journal article" date="2017" name="Antonie Van Leeuwenhoek">
        <title>Rhizobium rhizosphaerae sp. nov., a novel species isolated from rice rhizosphere.</title>
        <authorList>
            <person name="Zhao J.J."/>
            <person name="Zhang J."/>
            <person name="Zhang R.J."/>
            <person name="Zhang C.W."/>
            <person name="Yin H.Q."/>
            <person name="Zhang X.X."/>
        </authorList>
    </citation>
    <scope>NUCLEOTIDE SEQUENCE [LARGE SCALE GENOMIC DNA]</scope>
    <source>
        <strain evidence="3 4">KMM 241</strain>
    </source>
</reference>
<name>K6Z7X7_9ALTE</name>
<evidence type="ECO:0000259" key="2">
    <source>
        <dbReference type="SMART" id="SM00382"/>
    </source>
</evidence>
<evidence type="ECO:0000256" key="1">
    <source>
        <dbReference type="SAM" id="Phobius"/>
    </source>
</evidence>
<feature type="transmembrane region" description="Helical" evidence="1">
    <location>
        <begin position="305"/>
        <end position="325"/>
    </location>
</feature>
<sequence>MTSWHEAVSLSFAYPQSATRTAAMYLNYFGLSDNPFSIAPNPAYLYMSPRHKEALAHLTFGLRESGGFVMLTGEVGTGKTTVSRKLLQQLPDNTQVAMVLNPTLSAIELLATICDELGIDYQHERASLKYFTDLILNKLVTNHNAGLNTILIVDEAQHLLPEVLEQLRLLTNLETNREKLLKVVLIGQPELQQLLKRNELRQLAQRITARYHLLPLTSGEVKAYIHHRLGVANGDSSVFSAGALGAVYQVTGGIPRVINLLCDRALTLTFTKQAPVVHTHIFYAAAEQILGADVVAQRRGKQRTLILAGLFVLAFGLGFMGGRWYG</sequence>
<dbReference type="Pfam" id="PF13401">
    <property type="entry name" value="AAA_22"/>
    <property type="match status" value="1"/>
</dbReference>
<gene>
    <name evidence="3" type="primary">exeA</name>
    <name evidence="3" type="ORF">GMES_2803</name>
</gene>
<keyword evidence="1" id="KW-0472">Membrane</keyword>
<keyword evidence="1" id="KW-0812">Transmembrane</keyword>
<keyword evidence="1" id="KW-1133">Transmembrane helix</keyword>
<evidence type="ECO:0000313" key="3">
    <source>
        <dbReference type="EMBL" id="GAC25093.1"/>
    </source>
</evidence>
<dbReference type="CDD" id="cd00009">
    <property type="entry name" value="AAA"/>
    <property type="match status" value="1"/>
</dbReference>